<keyword evidence="4 7" id="KW-0812">Transmembrane</keyword>
<evidence type="ECO:0000313" key="9">
    <source>
        <dbReference type="EMBL" id="CUS54466.1"/>
    </source>
</evidence>
<proteinExistence type="predicted"/>
<evidence type="ECO:0000256" key="5">
    <source>
        <dbReference type="ARBA" id="ARBA00022989"/>
    </source>
</evidence>
<dbReference type="Gene3D" id="1.10.3720.10">
    <property type="entry name" value="MetI-like"/>
    <property type="match status" value="1"/>
</dbReference>
<dbReference type="InterPro" id="IPR035906">
    <property type="entry name" value="MetI-like_sf"/>
</dbReference>
<dbReference type="SUPFAM" id="SSF161098">
    <property type="entry name" value="MetI-like"/>
    <property type="match status" value="1"/>
</dbReference>
<dbReference type="InterPro" id="IPR050366">
    <property type="entry name" value="BP-dependent_transpt_permease"/>
</dbReference>
<dbReference type="InterPro" id="IPR025966">
    <property type="entry name" value="OppC_N"/>
</dbReference>
<evidence type="ECO:0000256" key="3">
    <source>
        <dbReference type="ARBA" id="ARBA00022475"/>
    </source>
</evidence>
<feature type="transmembrane region" description="Helical" evidence="7">
    <location>
        <begin position="30"/>
        <end position="52"/>
    </location>
</feature>
<reference evidence="9" key="1">
    <citation type="submission" date="2015-10" db="EMBL/GenBank/DDBJ databases">
        <authorList>
            <person name="Gilbert D.G."/>
        </authorList>
    </citation>
    <scope>NUCLEOTIDE SEQUENCE</scope>
</reference>
<evidence type="ECO:0000256" key="4">
    <source>
        <dbReference type="ARBA" id="ARBA00022692"/>
    </source>
</evidence>
<feature type="transmembrane region" description="Helical" evidence="7">
    <location>
        <begin position="258"/>
        <end position="278"/>
    </location>
</feature>
<comment type="subcellular location">
    <subcellularLocation>
        <location evidence="1">Cell membrane</location>
        <topology evidence="1">Multi-pass membrane protein</topology>
    </subcellularLocation>
</comment>
<evidence type="ECO:0000256" key="7">
    <source>
        <dbReference type="SAM" id="Phobius"/>
    </source>
</evidence>
<keyword evidence="6 7" id="KW-0472">Membrane</keyword>
<gene>
    <name evidence="9" type="ORF">MGWOODY_XGa794</name>
</gene>
<accession>A0A160TTP4</accession>
<dbReference type="EMBL" id="CZRL01000104">
    <property type="protein sequence ID" value="CUS54466.1"/>
    <property type="molecule type" value="Genomic_DNA"/>
</dbReference>
<keyword evidence="5 7" id="KW-1133">Transmembrane helix</keyword>
<keyword evidence="2" id="KW-0813">Transport</keyword>
<feature type="transmembrane region" description="Helical" evidence="7">
    <location>
        <begin position="92"/>
        <end position="117"/>
    </location>
</feature>
<feature type="transmembrane region" description="Helical" evidence="7">
    <location>
        <begin position="214"/>
        <end position="237"/>
    </location>
</feature>
<dbReference type="Pfam" id="PF00528">
    <property type="entry name" value="BPD_transp_1"/>
    <property type="match status" value="1"/>
</dbReference>
<keyword evidence="3" id="KW-1003">Cell membrane</keyword>
<organism evidence="9">
    <name type="scientific">hydrothermal vent metagenome</name>
    <dbReference type="NCBI Taxonomy" id="652676"/>
    <lineage>
        <taxon>unclassified sequences</taxon>
        <taxon>metagenomes</taxon>
        <taxon>ecological metagenomes</taxon>
    </lineage>
</organism>
<dbReference type="GO" id="GO:0005886">
    <property type="term" value="C:plasma membrane"/>
    <property type="evidence" value="ECO:0007669"/>
    <property type="project" value="UniProtKB-SubCell"/>
</dbReference>
<dbReference type="InterPro" id="IPR000515">
    <property type="entry name" value="MetI-like"/>
</dbReference>
<evidence type="ECO:0000256" key="2">
    <source>
        <dbReference type="ARBA" id="ARBA00022448"/>
    </source>
</evidence>
<evidence type="ECO:0000259" key="8">
    <source>
        <dbReference type="PROSITE" id="PS50928"/>
    </source>
</evidence>
<dbReference type="PROSITE" id="PS50928">
    <property type="entry name" value="ABC_TM1"/>
    <property type="match status" value="1"/>
</dbReference>
<dbReference type="AlphaFoldDB" id="A0A160TTP4"/>
<sequence length="294" mass="31994">MAAIEVSVAEQTVGTNETGRTIEFIRRNPTVVISASILITMFLLAIFAPFLATDPLELAPWQRLKPPGEFGWFGTDHLGRDVYARTIYGARISLSVGLFVALVSTAVGLFIGLLAGYVRIVDTVVMRIMDGLMAIPGILFAIALMALVGSSVQNVIIAISVPEIPRVVRLVRAIVLTIREMPYVEAAVASGTRLPQILVRHILPNTFAPLMVQATYICASAVIVEAYLSFLGAGTPPEIPSWGNMMAEGRVYFQFKPWLLFFPGLCLACMVMTVNILGDGLRDTLDPRIARGMR</sequence>
<evidence type="ECO:0000256" key="6">
    <source>
        <dbReference type="ARBA" id="ARBA00023136"/>
    </source>
</evidence>
<name>A0A160TTP4_9ZZZZ</name>
<dbReference type="GO" id="GO:0055085">
    <property type="term" value="P:transmembrane transport"/>
    <property type="evidence" value="ECO:0007669"/>
    <property type="project" value="InterPro"/>
</dbReference>
<dbReference type="PANTHER" id="PTHR43386:SF6">
    <property type="entry name" value="ABC TRANSPORTER PERMEASE PROTEIN"/>
    <property type="match status" value="1"/>
</dbReference>
<protein>
    <submittedName>
        <fullName evidence="9">Dipeptide transport system permease protein DppC (TC 3.A.1.5.2)</fullName>
    </submittedName>
</protein>
<dbReference type="CDD" id="cd06261">
    <property type="entry name" value="TM_PBP2"/>
    <property type="match status" value="1"/>
</dbReference>
<dbReference type="Pfam" id="PF12911">
    <property type="entry name" value="OppC_N"/>
    <property type="match status" value="1"/>
</dbReference>
<dbReference type="PANTHER" id="PTHR43386">
    <property type="entry name" value="OLIGOPEPTIDE TRANSPORT SYSTEM PERMEASE PROTEIN APPC"/>
    <property type="match status" value="1"/>
</dbReference>
<feature type="transmembrane region" description="Helical" evidence="7">
    <location>
        <begin position="138"/>
        <end position="161"/>
    </location>
</feature>
<feature type="domain" description="ABC transmembrane type-1" evidence="8">
    <location>
        <begin position="94"/>
        <end position="278"/>
    </location>
</feature>
<evidence type="ECO:0000256" key="1">
    <source>
        <dbReference type="ARBA" id="ARBA00004651"/>
    </source>
</evidence>